<dbReference type="GO" id="GO:0016407">
    <property type="term" value="F:acetyltransferase activity"/>
    <property type="evidence" value="ECO:0007669"/>
    <property type="project" value="InterPro"/>
</dbReference>
<dbReference type="Gene3D" id="2.160.10.10">
    <property type="entry name" value="Hexapeptide repeat proteins"/>
    <property type="match status" value="1"/>
</dbReference>
<sequence>MTTEWEKCLNGDLYDAHDATFKTHKQQAYTFLKAYNQTAYDHGDERHDLLTRYLGGIGHDATIGTPFLCDMAANIYLGSKVSVNMNCSFMDSNLITIDDETMIGPNVQIYTATHPVTVAERLNPNWDAHPEQHFVRTRAVPVHIEHQCWLGGGVIVLPGVTIGAGSVIGGGSVVTHDIPAGVVAVGNPCRVVKTLIQKA</sequence>
<dbReference type="FunFam" id="2.160.10.10:FF:000025">
    <property type="entry name" value="Hexapeptide-repeat containing-acetyltransferase"/>
    <property type="match status" value="1"/>
</dbReference>
<evidence type="ECO:0000313" key="6">
    <source>
        <dbReference type="EMBL" id="KRM75223.1"/>
    </source>
</evidence>
<dbReference type="InterPro" id="IPR018357">
    <property type="entry name" value="Hexapep_transf_CS"/>
</dbReference>
<evidence type="ECO:0000256" key="4">
    <source>
        <dbReference type="ARBA" id="ARBA00023315"/>
    </source>
</evidence>
<dbReference type="Pfam" id="PF00132">
    <property type="entry name" value="Hexapep"/>
    <property type="match status" value="1"/>
</dbReference>
<dbReference type="AlphaFoldDB" id="A0A0R2B7T6"/>
<protein>
    <submittedName>
        <fullName evidence="6">Maltose O-acetyltransferase</fullName>
    </submittedName>
</protein>
<dbReference type="InterPro" id="IPR011004">
    <property type="entry name" value="Trimer_LpxA-like_sf"/>
</dbReference>
<keyword evidence="3" id="KW-0677">Repeat</keyword>
<dbReference type="PANTHER" id="PTHR23416:SF23">
    <property type="entry name" value="ACETYLTRANSFERASE C18B11.09C-RELATED"/>
    <property type="match status" value="1"/>
</dbReference>
<evidence type="ECO:0000256" key="3">
    <source>
        <dbReference type="ARBA" id="ARBA00022737"/>
    </source>
</evidence>
<dbReference type="SMART" id="SM01266">
    <property type="entry name" value="Mac"/>
    <property type="match status" value="1"/>
</dbReference>
<dbReference type="PATRIC" id="fig|1423733.4.peg.2521"/>
<dbReference type="GO" id="GO:0008374">
    <property type="term" value="F:O-acyltransferase activity"/>
    <property type="evidence" value="ECO:0007669"/>
    <property type="project" value="TreeGrafter"/>
</dbReference>
<dbReference type="CDD" id="cd03357">
    <property type="entry name" value="LbH_MAT_GAT"/>
    <property type="match status" value="1"/>
</dbReference>
<dbReference type="Proteomes" id="UP000051845">
    <property type="component" value="Unassembled WGS sequence"/>
</dbReference>
<dbReference type="RefSeq" id="WP_054759691.1">
    <property type="nucleotide sequence ID" value="NZ_AYYR01000054.1"/>
</dbReference>
<accession>A0A0R2B7T6</accession>
<dbReference type="PROSITE" id="PS00101">
    <property type="entry name" value="HEXAPEP_TRANSFERASES"/>
    <property type="match status" value="1"/>
</dbReference>
<comment type="similarity">
    <text evidence="1">Belongs to the transferase hexapeptide repeat family.</text>
</comment>
<feature type="domain" description="Maltose/galactoside acetyltransferase" evidence="5">
    <location>
        <begin position="5"/>
        <end position="59"/>
    </location>
</feature>
<evidence type="ECO:0000259" key="5">
    <source>
        <dbReference type="SMART" id="SM01266"/>
    </source>
</evidence>
<comment type="caution">
    <text evidence="6">The sequence shown here is derived from an EMBL/GenBank/DDBJ whole genome shotgun (WGS) entry which is preliminary data.</text>
</comment>
<proteinExistence type="inferred from homology"/>
<dbReference type="PANTHER" id="PTHR23416">
    <property type="entry name" value="SIALIC ACID SYNTHASE-RELATED"/>
    <property type="match status" value="1"/>
</dbReference>
<evidence type="ECO:0000313" key="7">
    <source>
        <dbReference type="Proteomes" id="UP000051845"/>
    </source>
</evidence>
<organism evidence="6 7">
    <name type="scientific">Secundilactobacillus collinoides DSM 20515 = JCM 1123</name>
    <dbReference type="NCBI Taxonomy" id="1423733"/>
    <lineage>
        <taxon>Bacteria</taxon>
        <taxon>Bacillati</taxon>
        <taxon>Bacillota</taxon>
        <taxon>Bacilli</taxon>
        <taxon>Lactobacillales</taxon>
        <taxon>Lactobacillaceae</taxon>
        <taxon>Secundilactobacillus</taxon>
    </lineage>
</organism>
<dbReference type="Pfam" id="PF12464">
    <property type="entry name" value="Mac"/>
    <property type="match status" value="1"/>
</dbReference>
<dbReference type="InterPro" id="IPR001451">
    <property type="entry name" value="Hexapep"/>
</dbReference>
<name>A0A0R2B7T6_SECCO</name>
<dbReference type="InterPro" id="IPR051159">
    <property type="entry name" value="Hexapeptide_acetyltransf"/>
</dbReference>
<reference evidence="6 7" key="1">
    <citation type="journal article" date="2015" name="Genome Announc.">
        <title>Expanding the biotechnology potential of lactobacilli through comparative genomics of 213 strains and associated genera.</title>
        <authorList>
            <person name="Sun Z."/>
            <person name="Harris H.M."/>
            <person name="McCann A."/>
            <person name="Guo C."/>
            <person name="Argimon S."/>
            <person name="Zhang W."/>
            <person name="Yang X."/>
            <person name="Jeffery I.B."/>
            <person name="Cooney J.C."/>
            <person name="Kagawa T.F."/>
            <person name="Liu W."/>
            <person name="Song Y."/>
            <person name="Salvetti E."/>
            <person name="Wrobel A."/>
            <person name="Rasinkangas P."/>
            <person name="Parkhill J."/>
            <person name="Rea M.C."/>
            <person name="O'Sullivan O."/>
            <person name="Ritari J."/>
            <person name="Douillard F.P."/>
            <person name="Paul Ross R."/>
            <person name="Yang R."/>
            <person name="Briner A.E."/>
            <person name="Felis G.E."/>
            <person name="de Vos W.M."/>
            <person name="Barrangou R."/>
            <person name="Klaenhammer T.R."/>
            <person name="Caufield P.W."/>
            <person name="Cui Y."/>
            <person name="Zhang H."/>
            <person name="O'Toole P.W."/>
        </authorList>
    </citation>
    <scope>NUCLEOTIDE SEQUENCE [LARGE SCALE GENOMIC DNA]</scope>
    <source>
        <strain evidence="6 7">DSM 20515</strain>
    </source>
</reference>
<keyword evidence="4" id="KW-0012">Acyltransferase</keyword>
<gene>
    <name evidence="6" type="ORF">FC82_GL002407</name>
</gene>
<evidence type="ECO:0000256" key="1">
    <source>
        <dbReference type="ARBA" id="ARBA00007274"/>
    </source>
</evidence>
<evidence type="ECO:0000256" key="2">
    <source>
        <dbReference type="ARBA" id="ARBA00022679"/>
    </source>
</evidence>
<dbReference type="InterPro" id="IPR024688">
    <property type="entry name" value="Mac_dom"/>
</dbReference>
<dbReference type="STRING" id="33960.TY91_14970"/>
<dbReference type="SUPFAM" id="SSF51161">
    <property type="entry name" value="Trimeric LpxA-like enzymes"/>
    <property type="match status" value="1"/>
</dbReference>
<keyword evidence="2 6" id="KW-0808">Transferase</keyword>
<dbReference type="EMBL" id="AYYR01000054">
    <property type="protein sequence ID" value="KRM75223.1"/>
    <property type="molecule type" value="Genomic_DNA"/>
</dbReference>